<evidence type="ECO:0000313" key="1">
    <source>
        <dbReference type="EMBL" id="TSA82386.1"/>
    </source>
</evidence>
<reference evidence="1 2" key="1">
    <citation type="submission" date="2019-07" db="EMBL/GenBank/DDBJ databases">
        <title>Helicobacter labacensis sp. nov., Helicobacter mehlei sp. nov. and Helicobacter vulpis sp. nov., isolated from gastric mucosa of red fox (Vulpis vulpis).</title>
        <authorList>
            <person name="Kusar D."/>
            <person name="Gruntar I."/>
            <person name="Pate M."/>
            <person name="Zajc U."/>
            <person name="Ocepek M."/>
        </authorList>
    </citation>
    <scope>NUCLEOTIDE SEQUENCE [LARGE SCALE GENOMIC DNA]</scope>
    <source>
        <strain evidence="1 2">L8b</strain>
    </source>
</reference>
<reference evidence="1 2" key="3">
    <citation type="submission" date="2019-07" db="EMBL/GenBank/DDBJ databases">
        <authorList>
            <person name="Papic B."/>
        </authorList>
    </citation>
    <scope>NUCLEOTIDE SEQUENCE [LARGE SCALE GENOMIC DNA]</scope>
    <source>
        <strain evidence="1 2">L8b</strain>
    </source>
</reference>
<dbReference type="AlphaFoldDB" id="A0A553UQ93"/>
<dbReference type="RefSeq" id="WP_120948657.1">
    <property type="nucleotide sequence ID" value="NZ_QXQP01000018.1"/>
</dbReference>
<protein>
    <submittedName>
        <fullName evidence="1">Uncharacterized protein</fullName>
    </submittedName>
</protein>
<keyword evidence="2" id="KW-1185">Reference proteome</keyword>
<comment type="caution">
    <text evidence="1">The sequence shown here is derived from an EMBL/GenBank/DDBJ whole genome shotgun (WGS) entry which is preliminary data.</text>
</comment>
<name>A0A553UQ93_9HELI</name>
<reference evidence="2" key="2">
    <citation type="submission" date="2019-07" db="EMBL/GenBank/DDBJ databases">
        <title>Helicobacter labacensis sp. nov., Helicobacter mehlei sp. nov. and Helicobacter vulpis sp. nov., isolated from gastric mucosa of red fox (Vulpis vulpis).</title>
        <authorList>
            <person name="Papic B."/>
        </authorList>
    </citation>
    <scope>NUCLEOTIDE SEQUENCE [LARGE SCALE GENOMIC DNA]</scope>
    <source>
        <strain evidence="2">L8b</strain>
    </source>
</reference>
<organism evidence="1 2">
    <name type="scientific">Helicobacter mehlei</name>
    <dbReference type="NCBI Taxonomy" id="2316080"/>
    <lineage>
        <taxon>Bacteria</taxon>
        <taxon>Pseudomonadati</taxon>
        <taxon>Campylobacterota</taxon>
        <taxon>Epsilonproteobacteria</taxon>
        <taxon>Campylobacterales</taxon>
        <taxon>Helicobacteraceae</taxon>
        <taxon>Helicobacter</taxon>
    </lineage>
</organism>
<dbReference type="Proteomes" id="UP000319322">
    <property type="component" value="Unassembled WGS sequence"/>
</dbReference>
<gene>
    <name evidence="1" type="ORF">FNE76_05885</name>
</gene>
<dbReference type="EMBL" id="VKGC01000015">
    <property type="protein sequence ID" value="TSA82386.1"/>
    <property type="molecule type" value="Genomic_DNA"/>
</dbReference>
<accession>A0A553UQ93</accession>
<sequence length="157" mass="17963">MDLLQKYNTMTDQHCRDCLYFLHHNRVNFSIFCDLSKVRFEPLLPQDLLESFGAFVLFVLAGYTFESLKIYRETPEISFEAGLGDNIETTVKIALSGIVQIIIKDKNDSNVVLFNRCDPSMLFTDNTTEQLQSSKDAFLSDPRNQQAIQSLQDKGPK</sequence>
<evidence type="ECO:0000313" key="2">
    <source>
        <dbReference type="Proteomes" id="UP000319322"/>
    </source>
</evidence>
<proteinExistence type="predicted"/>
<dbReference type="OrthoDB" id="5333999at2"/>